<dbReference type="OrthoDB" id="270970at2759"/>
<gene>
    <name evidence="5" type="ORF">JZ751_000902</name>
</gene>
<organism evidence="5 6">
    <name type="scientific">Albula glossodonta</name>
    <name type="common">roundjaw bonefish</name>
    <dbReference type="NCBI Taxonomy" id="121402"/>
    <lineage>
        <taxon>Eukaryota</taxon>
        <taxon>Metazoa</taxon>
        <taxon>Chordata</taxon>
        <taxon>Craniata</taxon>
        <taxon>Vertebrata</taxon>
        <taxon>Euteleostomi</taxon>
        <taxon>Actinopterygii</taxon>
        <taxon>Neopterygii</taxon>
        <taxon>Teleostei</taxon>
        <taxon>Albuliformes</taxon>
        <taxon>Albulidae</taxon>
        <taxon>Albula</taxon>
    </lineage>
</organism>
<dbReference type="GO" id="GO:0005654">
    <property type="term" value="C:nucleoplasm"/>
    <property type="evidence" value="ECO:0007669"/>
    <property type="project" value="TreeGrafter"/>
</dbReference>
<feature type="domain" description="PLA2c" evidence="4">
    <location>
        <begin position="1"/>
        <end position="473"/>
    </location>
</feature>
<dbReference type="InterPro" id="IPR016035">
    <property type="entry name" value="Acyl_Trfase/lysoPLipase"/>
</dbReference>
<dbReference type="Gene3D" id="3.40.1090.10">
    <property type="entry name" value="Cytosolic phospholipase A2 catalytic domain"/>
    <property type="match status" value="1"/>
</dbReference>
<dbReference type="PANTHER" id="PTHR10728">
    <property type="entry name" value="CYTOSOLIC PHOSPHOLIPASE A2"/>
    <property type="match status" value="1"/>
</dbReference>
<dbReference type="GO" id="GO:0005829">
    <property type="term" value="C:cytosol"/>
    <property type="evidence" value="ECO:0007669"/>
    <property type="project" value="TreeGrafter"/>
</dbReference>
<evidence type="ECO:0000313" key="5">
    <source>
        <dbReference type="EMBL" id="KAG9356058.1"/>
    </source>
</evidence>
<evidence type="ECO:0000259" key="4">
    <source>
        <dbReference type="PROSITE" id="PS51210"/>
    </source>
</evidence>
<evidence type="ECO:0000313" key="6">
    <source>
        <dbReference type="Proteomes" id="UP000824540"/>
    </source>
</evidence>
<accession>A0A8T2PXQ7</accession>
<proteinExistence type="predicted"/>
<keyword evidence="2 3" id="KW-0443">Lipid metabolism</keyword>
<evidence type="ECO:0000256" key="3">
    <source>
        <dbReference type="PROSITE-ProRule" id="PRU00555"/>
    </source>
</evidence>
<dbReference type="PROSITE" id="PS51210">
    <property type="entry name" value="PLA2C"/>
    <property type="match status" value="1"/>
</dbReference>
<dbReference type="GO" id="GO:0046475">
    <property type="term" value="P:glycerophospholipid catabolic process"/>
    <property type="evidence" value="ECO:0007669"/>
    <property type="project" value="TreeGrafter"/>
</dbReference>
<comment type="caution">
    <text evidence="5">The sequence shown here is derived from an EMBL/GenBank/DDBJ whole genome shotgun (WGS) entry which is preliminary data.</text>
</comment>
<dbReference type="InterPro" id="IPR002642">
    <property type="entry name" value="LysoPLipase_cat_dom"/>
</dbReference>
<dbReference type="Proteomes" id="UP000824540">
    <property type="component" value="Unassembled WGS sequence"/>
</dbReference>
<dbReference type="GO" id="GO:0047498">
    <property type="term" value="F:calcium-dependent phospholipase A2 activity"/>
    <property type="evidence" value="ECO:0007669"/>
    <property type="project" value="TreeGrafter"/>
</dbReference>
<keyword evidence="1 3" id="KW-0378">Hydrolase</keyword>
<dbReference type="EMBL" id="JAFBMS010000001">
    <property type="protein sequence ID" value="KAG9356058.1"/>
    <property type="molecule type" value="Genomic_DNA"/>
</dbReference>
<dbReference type="SUPFAM" id="SSF52151">
    <property type="entry name" value="FabD/lysophospholipase-like"/>
    <property type="match status" value="1"/>
</dbReference>
<dbReference type="Pfam" id="PF01735">
    <property type="entry name" value="PLA2_B"/>
    <property type="match status" value="1"/>
</dbReference>
<protein>
    <recommendedName>
        <fullName evidence="4">PLA2c domain-containing protein</fullName>
    </recommendedName>
</protein>
<keyword evidence="6" id="KW-1185">Reference proteome</keyword>
<dbReference type="GO" id="GO:0005509">
    <property type="term" value="F:calcium ion binding"/>
    <property type="evidence" value="ECO:0007669"/>
    <property type="project" value="TreeGrafter"/>
</dbReference>
<evidence type="ECO:0000256" key="1">
    <source>
        <dbReference type="ARBA" id="ARBA00022801"/>
    </source>
</evidence>
<dbReference type="GO" id="GO:0005635">
    <property type="term" value="C:nuclear envelope"/>
    <property type="evidence" value="ECO:0007669"/>
    <property type="project" value="TreeGrafter"/>
</dbReference>
<reference evidence="5" key="1">
    <citation type="thesis" date="2021" institute="BYU ScholarsArchive" country="Provo, UT, USA">
        <title>Applications of and Algorithms for Genome Assembly and Genomic Analyses with an Emphasis on Marine Teleosts.</title>
        <authorList>
            <person name="Pickett B.D."/>
        </authorList>
    </citation>
    <scope>NUCLEOTIDE SEQUENCE</scope>
    <source>
        <strain evidence="5">HI-2016</strain>
    </source>
</reference>
<dbReference type="GO" id="GO:0005544">
    <property type="term" value="F:calcium-dependent phospholipid binding"/>
    <property type="evidence" value="ECO:0007669"/>
    <property type="project" value="TreeGrafter"/>
</dbReference>
<keyword evidence="3" id="KW-0442">Lipid degradation</keyword>
<dbReference type="AlphaFoldDB" id="A0A8T2PXQ7"/>
<name>A0A8T2PXQ7_9TELE</name>
<evidence type="ECO:0000256" key="2">
    <source>
        <dbReference type="ARBA" id="ARBA00023098"/>
    </source>
</evidence>
<sequence length="473" mass="53082">MSLCLFYLDTDELSQQTMSKDHVPRIAMLGSGGGERAMVGLLGCLDQMGQDNLLDSTLYLCGVSGSTWLGNLCMSSLYEDHVWSTKIDQSHLSDTKVDPINPYPIYTVNEQGLKKKGDNACCWFELSPHEVGYSHVGAFVDTPNFRSRFEAGKLVKKEGNEERDMLYIQGLCGSALADGDENIKAIKDSIWSWVKKIFDFGKTQTEEKSCDRGGFPFGIVNKVPGVSLIVDPLDRAAFEMISVLLQLHECCQDAKESSNVFKKLKEQNSDLNPIKLNKIVDMEDTWISKRVEEREDCVAELAEDIFNTFSACFQILSDAGEVPQLLLSDTHTYLIDAGMLLNSPYMAALRPERKVDLILSFDFSAGDPFLTVNLAAEYCKESGIPFPPVDVPEEEKENPKDFYVFKGEQGPTVIHMPLFNIVNCEGDVEKWRERYPTFMLAYDKKTAEDLMRVAALNVANNKKRILEEIKAVC</sequence>
<dbReference type="PANTHER" id="PTHR10728:SF39">
    <property type="entry name" value="CYTOSOLIC PHOSPHOLIPASE A2 GAMMA"/>
    <property type="match status" value="1"/>
</dbReference>